<protein>
    <submittedName>
        <fullName evidence="6">VCBS repeat-containing protein</fullName>
    </submittedName>
</protein>
<dbReference type="Pfam" id="PF01839">
    <property type="entry name" value="FG-GAP"/>
    <property type="match status" value="3"/>
</dbReference>
<evidence type="ECO:0000256" key="1">
    <source>
        <dbReference type="ARBA" id="ARBA00022729"/>
    </source>
</evidence>
<name>A0ABS6YQA2_9ACTN</name>
<dbReference type="Gene3D" id="2.40.128.340">
    <property type="match status" value="1"/>
</dbReference>
<evidence type="ECO:0000313" key="7">
    <source>
        <dbReference type="Proteomes" id="UP001197114"/>
    </source>
</evidence>
<evidence type="ECO:0000313" key="6">
    <source>
        <dbReference type="EMBL" id="MBW5423204.1"/>
    </source>
</evidence>
<dbReference type="Gene3D" id="2.130.10.130">
    <property type="entry name" value="Integrin alpha, N-terminal"/>
    <property type="match status" value="2"/>
</dbReference>
<comment type="caution">
    <text evidence="6">The sequence shown here is derived from an EMBL/GenBank/DDBJ whole genome shotgun (WGS) entry which is preliminary data.</text>
</comment>
<dbReference type="InterPro" id="IPR028994">
    <property type="entry name" value="Integrin_alpha_N"/>
</dbReference>
<evidence type="ECO:0000256" key="4">
    <source>
        <dbReference type="ARBA" id="ARBA00023180"/>
    </source>
</evidence>
<dbReference type="PRINTS" id="PR01185">
    <property type="entry name" value="INTEGRINA"/>
</dbReference>
<feature type="transmembrane region" description="Helical" evidence="5">
    <location>
        <begin position="70"/>
        <end position="92"/>
    </location>
</feature>
<evidence type="ECO:0000256" key="3">
    <source>
        <dbReference type="ARBA" id="ARBA00022801"/>
    </source>
</evidence>
<keyword evidence="2" id="KW-0677">Repeat</keyword>
<keyword evidence="5" id="KW-0812">Transmembrane</keyword>
<dbReference type="InterPro" id="IPR013519">
    <property type="entry name" value="Int_alpha_beta-p"/>
</dbReference>
<proteinExistence type="predicted"/>
<evidence type="ECO:0000256" key="2">
    <source>
        <dbReference type="ARBA" id="ARBA00022737"/>
    </source>
</evidence>
<dbReference type="Proteomes" id="UP001197114">
    <property type="component" value="Unassembled WGS sequence"/>
</dbReference>
<dbReference type="Pfam" id="PF13517">
    <property type="entry name" value="FG-GAP_3"/>
    <property type="match status" value="1"/>
</dbReference>
<dbReference type="InterPro" id="IPR000413">
    <property type="entry name" value="Integrin_alpha"/>
</dbReference>
<dbReference type="PROSITE" id="PS51470">
    <property type="entry name" value="FG_GAP"/>
    <property type="match status" value="2"/>
</dbReference>
<evidence type="ECO:0000256" key="5">
    <source>
        <dbReference type="SAM" id="Phobius"/>
    </source>
</evidence>
<keyword evidence="1" id="KW-0732">Signal</keyword>
<accession>A0ABS6YQA2</accession>
<organism evidence="6 7">
    <name type="scientific">Streptomyces anatolicus</name>
    <dbReference type="NCBI Taxonomy" id="2675858"/>
    <lineage>
        <taxon>Bacteria</taxon>
        <taxon>Bacillati</taxon>
        <taxon>Actinomycetota</taxon>
        <taxon>Actinomycetes</taxon>
        <taxon>Kitasatosporales</taxon>
        <taxon>Streptomycetaceae</taxon>
        <taxon>Streptomyces</taxon>
    </lineage>
</organism>
<dbReference type="SUPFAM" id="SSF69318">
    <property type="entry name" value="Integrin alpha N-terminal domain"/>
    <property type="match status" value="1"/>
</dbReference>
<keyword evidence="5" id="KW-0472">Membrane</keyword>
<keyword evidence="3" id="KW-0378">Hydrolase</keyword>
<dbReference type="PANTHER" id="PTHR23221">
    <property type="entry name" value="GLYCOSYLPHOSPHATIDYLINOSITOL PHOSPHOLIPASE D"/>
    <property type="match status" value="1"/>
</dbReference>
<dbReference type="SMART" id="SM00191">
    <property type="entry name" value="Int_alpha"/>
    <property type="match status" value="5"/>
</dbReference>
<reference evidence="6 7" key="1">
    <citation type="submission" date="2019-11" db="EMBL/GenBank/DDBJ databases">
        <authorList>
            <person name="Ay H."/>
        </authorList>
    </citation>
    <scope>NUCLEOTIDE SEQUENCE [LARGE SCALE GENOMIC DNA]</scope>
    <source>
        <strain evidence="6 7">BG9H</strain>
    </source>
</reference>
<dbReference type="InterPro" id="IPR013517">
    <property type="entry name" value="FG-GAP"/>
</dbReference>
<keyword evidence="4" id="KW-0325">Glycoprotein</keyword>
<gene>
    <name evidence="6" type="ORF">GKQ77_16810</name>
</gene>
<dbReference type="EMBL" id="WMBF01000167">
    <property type="protein sequence ID" value="MBW5423204.1"/>
    <property type="molecule type" value="Genomic_DNA"/>
</dbReference>
<keyword evidence="5" id="KW-1133">Transmembrane helix</keyword>
<keyword evidence="7" id="KW-1185">Reference proteome</keyword>
<sequence length="541" mass="54176">MVPARHGDRPDLVLRDLLQRQGLRRRGRGRGLRTHPALTFTACRVTRFPLNPVGDISVTQHVRKPARNRLIAAGALCAATALALTGLTAGSASAAPSSQLRADYNGDGYADLAVGVPGATVGGKAGAGYVNVVWGGASGLGKHGSATVSQATTGVPGTAEAGDKFGKAVDSNDMNGDGYADLVVGAPGEDIDAALDAGTVTIVWGSASGFKGGFTAASGNGEARGYGAVLTTGDFDRDGDNDIALNTHFDETSSLAMRPGPFTAGSPATLSRIQGWHFAGPTVVTSGDFDGDGGDDIALAYDGMEISGTQVLSRASGAWKTTWSTGDTTSSALAAGDFDGDGTDDLAIGNVQPNPEWESTACEDRLGGAVLTVFGKKGGALGHGGFSCTTQDSPQVGGTAEADDNFGAHLASANVDKDGIDELIVGADTEAVGTAEKAGSYWVLAALGTGEHLVGPSFTQNSTGVAGNAEAGDRLGAAVTTGDYNGDTYPDIAVGAPGEDGKGGVWYAAAPKDGPNPPVTSVTPGKLGLSGSVAYGTVLGR</sequence>
<dbReference type="PANTHER" id="PTHR23221:SF7">
    <property type="entry name" value="PHOSPHATIDYLINOSITOL-GLYCAN-SPECIFIC PHOSPHOLIPASE D"/>
    <property type="match status" value="1"/>
</dbReference>